<gene>
    <name evidence="2" type="ORF">HannXRQ_Chr15g0475701</name>
    <name evidence="1" type="ORF">HanXRQr2_Chr15g0686541</name>
</gene>
<reference evidence="1" key="3">
    <citation type="submission" date="2020-06" db="EMBL/GenBank/DDBJ databases">
        <title>Helianthus annuus Genome sequencing and assembly Release 2.</title>
        <authorList>
            <person name="Gouzy J."/>
            <person name="Langlade N."/>
            <person name="Munos S."/>
        </authorList>
    </citation>
    <scope>NUCLEOTIDE SEQUENCE</scope>
    <source>
        <tissue evidence="1">Leaves</tissue>
    </source>
</reference>
<reference evidence="1 3" key="1">
    <citation type="journal article" date="2017" name="Nature">
        <title>The sunflower genome provides insights into oil metabolism, flowering and Asterid evolution.</title>
        <authorList>
            <person name="Badouin H."/>
            <person name="Gouzy J."/>
            <person name="Grassa C.J."/>
            <person name="Murat F."/>
            <person name="Staton S.E."/>
            <person name="Cottret L."/>
            <person name="Lelandais-Briere C."/>
            <person name="Owens G.L."/>
            <person name="Carrere S."/>
            <person name="Mayjonade B."/>
            <person name="Legrand L."/>
            <person name="Gill N."/>
            <person name="Kane N.C."/>
            <person name="Bowers J.E."/>
            <person name="Hubner S."/>
            <person name="Bellec A."/>
            <person name="Berard A."/>
            <person name="Berges H."/>
            <person name="Blanchet N."/>
            <person name="Boniface M.C."/>
            <person name="Brunel D."/>
            <person name="Catrice O."/>
            <person name="Chaidir N."/>
            <person name="Claudel C."/>
            <person name="Donnadieu C."/>
            <person name="Faraut T."/>
            <person name="Fievet G."/>
            <person name="Helmstetter N."/>
            <person name="King M."/>
            <person name="Knapp S.J."/>
            <person name="Lai Z."/>
            <person name="Le Paslier M.C."/>
            <person name="Lippi Y."/>
            <person name="Lorenzon L."/>
            <person name="Mandel J.R."/>
            <person name="Marage G."/>
            <person name="Marchand G."/>
            <person name="Marquand E."/>
            <person name="Bret-Mestries E."/>
            <person name="Morien E."/>
            <person name="Nambeesan S."/>
            <person name="Nguyen T."/>
            <person name="Pegot-Espagnet P."/>
            <person name="Pouilly N."/>
            <person name="Raftis F."/>
            <person name="Sallet E."/>
            <person name="Schiex T."/>
            <person name="Thomas J."/>
            <person name="Vandecasteele C."/>
            <person name="Vares D."/>
            <person name="Vear F."/>
            <person name="Vautrin S."/>
            <person name="Crespi M."/>
            <person name="Mangin B."/>
            <person name="Burke J.M."/>
            <person name="Salse J."/>
            <person name="Munos S."/>
            <person name="Vincourt P."/>
            <person name="Rieseberg L.H."/>
            <person name="Langlade N.B."/>
        </authorList>
    </citation>
    <scope>NUCLEOTIDE SEQUENCE [LARGE SCALE GENOMIC DNA]</scope>
    <source>
        <strain evidence="3">cv. SF193</strain>
        <tissue evidence="1">Leaves</tissue>
    </source>
</reference>
<dbReference type="EMBL" id="MNCJ02000330">
    <property type="protein sequence ID" value="KAF5763968.1"/>
    <property type="molecule type" value="Genomic_DNA"/>
</dbReference>
<evidence type="ECO:0000313" key="1">
    <source>
        <dbReference type="EMBL" id="KAF5763968.1"/>
    </source>
</evidence>
<dbReference type="Gramene" id="mRNA:HanXRQr2_Chr15g0686541">
    <property type="protein sequence ID" value="CDS:HanXRQr2_Chr15g0686541.1"/>
    <property type="gene ID" value="HanXRQr2_Chr15g0686541"/>
</dbReference>
<dbReference type="EMBL" id="CM007904">
    <property type="protein sequence ID" value="OTF94764.1"/>
    <property type="molecule type" value="Genomic_DNA"/>
</dbReference>
<protein>
    <submittedName>
        <fullName evidence="2">Uncharacterized protein</fullName>
    </submittedName>
</protein>
<keyword evidence="3" id="KW-1185">Reference proteome</keyword>
<proteinExistence type="predicted"/>
<dbReference type="Proteomes" id="UP000215914">
    <property type="component" value="Chromosome 15"/>
</dbReference>
<name>A0A251S7E8_HELAN</name>
<dbReference type="InParanoid" id="A0A251S7E8"/>
<evidence type="ECO:0000313" key="3">
    <source>
        <dbReference type="Proteomes" id="UP000215914"/>
    </source>
</evidence>
<accession>A0A251S7E8</accession>
<sequence length="55" mass="6566">MNQKIITLKSEDLIKTSGGFRFSSFGFFTRNSRWRSKPIKTKKDWPKKSKYMEFG</sequence>
<reference evidence="2" key="2">
    <citation type="submission" date="2017-02" db="EMBL/GenBank/DDBJ databases">
        <title>Sunflower complete genome.</title>
        <authorList>
            <person name="Langlade N."/>
            <person name="Munos S."/>
        </authorList>
    </citation>
    <scope>NUCLEOTIDE SEQUENCE [LARGE SCALE GENOMIC DNA]</scope>
    <source>
        <tissue evidence="2">Leaves</tissue>
    </source>
</reference>
<dbReference type="AlphaFoldDB" id="A0A251S7E8"/>
<evidence type="ECO:0000313" key="2">
    <source>
        <dbReference type="EMBL" id="OTF94764.1"/>
    </source>
</evidence>
<organism evidence="2 3">
    <name type="scientific">Helianthus annuus</name>
    <name type="common">Common sunflower</name>
    <dbReference type="NCBI Taxonomy" id="4232"/>
    <lineage>
        <taxon>Eukaryota</taxon>
        <taxon>Viridiplantae</taxon>
        <taxon>Streptophyta</taxon>
        <taxon>Embryophyta</taxon>
        <taxon>Tracheophyta</taxon>
        <taxon>Spermatophyta</taxon>
        <taxon>Magnoliopsida</taxon>
        <taxon>eudicotyledons</taxon>
        <taxon>Gunneridae</taxon>
        <taxon>Pentapetalae</taxon>
        <taxon>asterids</taxon>
        <taxon>campanulids</taxon>
        <taxon>Asterales</taxon>
        <taxon>Asteraceae</taxon>
        <taxon>Asteroideae</taxon>
        <taxon>Heliantheae alliance</taxon>
        <taxon>Heliantheae</taxon>
        <taxon>Helianthus</taxon>
    </lineage>
</organism>